<name>A0A3M8DSC6_9BACL</name>
<reference evidence="1 2" key="1">
    <citation type="submission" date="2018-10" db="EMBL/GenBank/DDBJ databases">
        <title>Phylogenomics of Brevibacillus.</title>
        <authorList>
            <person name="Dunlap C."/>
        </authorList>
    </citation>
    <scope>NUCLEOTIDE SEQUENCE [LARGE SCALE GENOMIC DNA]</scope>
    <source>
        <strain evidence="1 2">JCM 15774</strain>
    </source>
</reference>
<proteinExistence type="predicted"/>
<protein>
    <submittedName>
        <fullName evidence="1">Uncharacterized protein</fullName>
    </submittedName>
</protein>
<dbReference type="Proteomes" id="UP000269573">
    <property type="component" value="Unassembled WGS sequence"/>
</dbReference>
<evidence type="ECO:0000313" key="2">
    <source>
        <dbReference type="Proteomes" id="UP000269573"/>
    </source>
</evidence>
<accession>A0A3M8DSC6</accession>
<dbReference type="AlphaFoldDB" id="A0A3M8DSC6"/>
<gene>
    <name evidence="1" type="ORF">EDM59_00180</name>
</gene>
<organism evidence="1 2">
    <name type="scientific">Brevibacillus nitrificans</name>
    <dbReference type="NCBI Taxonomy" id="651560"/>
    <lineage>
        <taxon>Bacteria</taxon>
        <taxon>Bacillati</taxon>
        <taxon>Bacillota</taxon>
        <taxon>Bacilli</taxon>
        <taxon>Bacillales</taxon>
        <taxon>Paenibacillaceae</taxon>
        <taxon>Brevibacillus</taxon>
    </lineage>
</organism>
<evidence type="ECO:0000313" key="1">
    <source>
        <dbReference type="EMBL" id="RNB90982.1"/>
    </source>
</evidence>
<dbReference type="EMBL" id="RHHU01000001">
    <property type="protein sequence ID" value="RNB90982.1"/>
    <property type="molecule type" value="Genomic_DNA"/>
</dbReference>
<sequence>MKMTVHNKKIEVGEFDCDGVSQSSIVLIGDTEEIISSTVFDTPADSLIISKQLPIRKHYE</sequence>
<keyword evidence="2" id="KW-1185">Reference proteome</keyword>
<comment type="caution">
    <text evidence="1">The sequence shown here is derived from an EMBL/GenBank/DDBJ whole genome shotgun (WGS) entry which is preliminary data.</text>
</comment>